<accession>A0A644Z6J9</accession>
<protein>
    <submittedName>
        <fullName evidence="1">Uncharacterized protein</fullName>
    </submittedName>
</protein>
<dbReference type="AlphaFoldDB" id="A0A644Z6J9"/>
<sequence length="88" mass="9911">MGEASSCLLNILLLIRLWLSLLTWKFSFTNLCALNAFIILIPEIASSKWLTMRPIMLWVSFAPLLSFRVIRPITSADTGRVSKVTIVS</sequence>
<evidence type="ECO:0000313" key="1">
    <source>
        <dbReference type="EMBL" id="MPM33714.1"/>
    </source>
</evidence>
<proteinExistence type="predicted"/>
<name>A0A644Z6J9_9ZZZZ</name>
<reference evidence="1" key="1">
    <citation type="submission" date="2019-08" db="EMBL/GenBank/DDBJ databases">
        <authorList>
            <person name="Kucharzyk K."/>
            <person name="Murdoch R.W."/>
            <person name="Higgins S."/>
            <person name="Loffler F."/>
        </authorList>
    </citation>
    <scope>NUCLEOTIDE SEQUENCE</scope>
</reference>
<gene>
    <name evidence="1" type="ORF">SDC9_80292</name>
</gene>
<comment type="caution">
    <text evidence="1">The sequence shown here is derived from an EMBL/GenBank/DDBJ whole genome shotgun (WGS) entry which is preliminary data.</text>
</comment>
<organism evidence="1">
    <name type="scientific">bioreactor metagenome</name>
    <dbReference type="NCBI Taxonomy" id="1076179"/>
    <lineage>
        <taxon>unclassified sequences</taxon>
        <taxon>metagenomes</taxon>
        <taxon>ecological metagenomes</taxon>
    </lineage>
</organism>
<dbReference type="EMBL" id="VSSQ01006739">
    <property type="protein sequence ID" value="MPM33714.1"/>
    <property type="molecule type" value="Genomic_DNA"/>
</dbReference>